<evidence type="ECO:0000256" key="1">
    <source>
        <dbReference type="ARBA" id="ARBA00004123"/>
    </source>
</evidence>
<evidence type="ECO:0000256" key="2">
    <source>
        <dbReference type="ARBA" id="ARBA00004629"/>
    </source>
</evidence>
<comment type="similarity">
    <text evidence="7">Belongs to the CENP-W/WIP1 family.</text>
</comment>
<organism evidence="9 10">
    <name type="scientific">Schizosaccharomyces osmophilus</name>
    <dbReference type="NCBI Taxonomy" id="2545709"/>
    <lineage>
        <taxon>Eukaryota</taxon>
        <taxon>Fungi</taxon>
        <taxon>Dikarya</taxon>
        <taxon>Ascomycota</taxon>
        <taxon>Taphrinomycotina</taxon>
        <taxon>Schizosaccharomycetes</taxon>
        <taxon>Schizosaccharomycetales</taxon>
        <taxon>Schizosaccharomycetaceae</taxon>
        <taxon>Schizosaccharomyces</taxon>
    </lineage>
</organism>
<evidence type="ECO:0000313" key="10">
    <source>
        <dbReference type="Proteomes" id="UP001212411"/>
    </source>
</evidence>
<evidence type="ECO:0000313" key="9">
    <source>
        <dbReference type="EMBL" id="WBW73911.1"/>
    </source>
</evidence>
<keyword evidence="3" id="KW-0158">Chromosome</keyword>
<dbReference type="GeneID" id="80876280"/>
<protein>
    <submittedName>
        <fullName evidence="9">CENP-W-like protein</fullName>
    </submittedName>
</protein>
<gene>
    <name evidence="9" type="primary">wip1</name>
    <name evidence="9" type="ORF">SOMG_02800</name>
</gene>
<accession>A0AAE9WER9</accession>
<reference evidence="9 10" key="1">
    <citation type="journal article" date="2023" name="G3 (Bethesda)">
        <title>A high-quality reference genome for the fission yeast Schizosaccharomyces osmophilus.</title>
        <authorList>
            <person name="Jia G.S."/>
            <person name="Zhang W.C."/>
            <person name="Liang Y."/>
            <person name="Liu X.H."/>
            <person name="Rhind N."/>
            <person name="Pidoux A."/>
            <person name="Brysch-Herzberg M."/>
            <person name="Du L.L."/>
        </authorList>
    </citation>
    <scope>NUCLEOTIDE SEQUENCE [LARGE SCALE GENOMIC DNA]</scope>
    <source>
        <strain evidence="9 10">CBS 15793</strain>
    </source>
</reference>
<keyword evidence="6" id="KW-0137">Centromere</keyword>
<evidence type="ECO:0000259" key="8">
    <source>
        <dbReference type="Pfam" id="PF00808"/>
    </source>
</evidence>
<evidence type="ECO:0000256" key="3">
    <source>
        <dbReference type="ARBA" id="ARBA00022454"/>
    </source>
</evidence>
<dbReference type="GO" id="GO:0051382">
    <property type="term" value="P:kinetochore assembly"/>
    <property type="evidence" value="ECO:0007669"/>
    <property type="project" value="TreeGrafter"/>
</dbReference>
<dbReference type="AlphaFoldDB" id="A0AAE9WER9"/>
<dbReference type="PANTHER" id="PTHR34832:SF1">
    <property type="entry name" value="CENTROMERE PROTEIN W"/>
    <property type="match status" value="1"/>
</dbReference>
<dbReference type="InterPro" id="IPR009072">
    <property type="entry name" value="Histone-fold"/>
</dbReference>
<feature type="domain" description="Transcription factor CBF/NF-Y/archaeal histone" evidence="8">
    <location>
        <begin position="32"/>
        <end position="91"/>
    </location>
</feature>
<dbReference type="SUPFAM" id="SSF47113">
    <property type="entry name" value="Histone-fold"/>
    <property type="match status" value="1"/>
</dbReference>
<keyword evidence="5" id="KW-0539">Nucleus</keyword>
<dbReference type="EMBL" id="CP115612">
    <property type="protein sequence ID" value="WBW73911.1"/>
    <property type="molecule type" value="Genomic_DNA"/>
</dbReference>
<dbReference type="InterPro" id="IPR052484">
    <property type="entry name" value="CENP-W/WIP1"/>
</dbReference>
<dbReference type="GO" id="GO:0000278">
    <property type="term" value="P:mitotic cell cycle"/>
    <property type="evidence" value="ECO:0007669"/>
    <property type="project" value="TreeGrafter"/>
</dbReference>
<evidence type="ECO:0000256" key="7">
    <source>
        <dbReference type="ARBA" id="ARBA00038432"/>
    </source>
</evidence>
<evidence type="ECO:0000256" key="5">
    <source>
        <dbReference type="ARBA" id="ARBA00023242"/>
    </source>
</evidence>
<proteinExistence type="inferred from homology"/>
<dbReference type="GO" id="GO:0000776">
    <property type="term" value="C:kinetochore"/>
    <property type="evidence" value="ECO:0007669"/>
    <property type="project" value="UniProtKB-KW"/>
</dbReference>
<evidence type="ECO:0000256" key="6">
    <source>
        <dbReference type="ARBA" id="ARBA00023328"/>
    </source>
</evidence>
<dbReference type="GO" id="GO:0007059">
    <property type="term" value="P:chromosome segregation"/>
    <property type="evidence" value="ECO:0007669"/>
    <property type="project" value="TreeGrafter"/>
</dbReference>
<sequence length="102" mass="12178">MFDSDRRIYIFFFMKVLDSIKRISLLSIAMSYPKPRMKRMLRQHAERPIDDSAVDLIYLDYCLFLQSLLKEANIEAERTGEKKVQPVHIQNVKRKILARYRG</sequence>
<dbReference type="RefSeq" id="XP_056038154.1">
    <property type="nucleotide sequence ID" value="XM_056181591.1"/>
</dbReference>
<keyword evidence="10" id="KW-1185">Reference proteome</keyword>
<dbReference type="InterPro" id="IPR003958">
    <property type="entry name" value="CBFA_NFYB_domain"/>
</dbReference>
<name>A0AAE9WER9_9SCHI</name>
<evidence type="ECO:0000256" key="4">
    <source>
        <dbReference type="ARBA" id="ARBA00022838"/>
    </source>
</evidence>
<dbReference type="Proteomes" id="UP001212411">
    <property type="component" value="Chromosome 2"/>
</dbReference>
<keyword evidence="4" id="KW-0995">Kinetochore</keyword>
<dbReference type="PANTHER" id="PTHR34832">
    <property type="entry name" value="CENTROMERE PROTEIN W"/>
    <property type="match status" value="1"/>
</dbReference>
<dbReference type="Pfam" id="PF00808">
    <property type="entry name" value="CBFD_NFYB_HMF"/>
    <property type="match status" value="1"/>
</dbReference>
<comment type="subcellular location">
    <subcellularLocation>
        <location evidence="2">Chromosome</location>
        <location evidence="2">Centromere</location>
        <location evidence="2">Kinetochore</location>
    </subcellularLocation>
    <subcellularLocation>
        <location evidence="1">Nucleus</location>
    </subcellularLocation>
</comment>
<dbReference type="GO" id="GO:0005654">
    <property type="term" value="C:nucleoplasm"/>
    <property type="evidence" value="ECO:0007669"/>
    <property type="project" value="TreeGrafter"/>
</dbReference>
<dbReference type="CDD" id="cd13732">
    <property type="entry name" value="HFD_CENP-W"/>
    <property type="match status" value="1"/>
</dbReference>
<dbReference type="KEGG" id="som:SOMG_02800"/>
<dbReference type="Gene3D" id="1.10.20.10">
    <property type="entry name" value="Histone, subunit A"/>
    <property type="match status" value="1"/>
</dbReference>
<dbReference type="GO" id="GO:0046982">
    <property type="term" value="F:protein heterodimerization activity"/>
    <property type="evidence" value="ECO:0007669"/>
    <property type="project" value="InterPro"/>
</dbReference>